<sequence length="92" mass="10367">MGELYIRAASPTLDRISVGCSLLRMLSYRVMNGVVFISCLVGKCERWQSDRALANSCEAACLKLMLFCHILALPFLSFSSHYKAKLIPNFYI</sequence>
<comment type="caution">
    <text evidence="1">The sequence shown here is derived from an EMBL/GenBank/DDBJ whole genome shotgun (WGS) entry which is preliminary data.</text>
</comment>
<dbReference type="EMBL" id="JBBWWR010000019">
    <property type="protein sequence ID" value="KAK8942196.1"/>
    <property type="molecule type" value="Genomic_DNA"/>
</dbReference>
<evidence type="ECO:0000313" key="1">
    <source>
        <dbReference type="EMBL" id="KAK8942196.1"/>
    </source>
</evidence>
<reference evidence="1 2" key="1">
    <citation type="journal article" date="2022" name="Nat. Plants">
        <title>Genomes of leafy and leafless Platanthera orchids illuminate the evolution of mycoheterotrophy.</title>
        <authorList>
            <person name="Li M.H."/>
            <person name="Liu K.W."/>
            <person name="Li Z."/>
            <person name="Lu H.C."/>
            <person name="Ye Q.L."/>
            <person name="Zhang D."/>
            <person name="Wang J.Y."/>
            <person name="Li Y.F."/>
            <person name="Zhong Z.M."/>
            <person name="Liu X."/>
            <person name="Yu X."/>
            <person name="Liu D.K."/>
            <person name="Tu X.D."/>
            <person name="Liu B."/>
            <person name="Hao Y."/>
            <person name="Liao X.Y."/>
            <person name="Jiang Y.T."/>
            <person name="Sun W.H."/>
            <person name="Chen J."/>
            <person name="Chen Y.Q."/>
            <person name="Ai Y."/>
            <person name="Zhai J.W."/>
            <person name="Wu S.S."/>
            <person name="Zhou Z."/>
            <person name="Hsiao Y.Y."/>
            <person name="Wu W.L."/>
            <person name="Chen Y.Y."/>
            <person name="Lin Y.F."/>
            <person name="Hsu J.L."/>
            <person name="Li C.Y."/>
            <person name="Wang Z.W."/>
            <person name="Zhao X."/>
            <person name="Zhong W.Y."/>
            <person name="Ma X.K."/>
            <person name="Ma L."/>
            <person name="Huang J."/>
            <person name="Chen G.Z."/>
            <person name="Huang M.Z."/>
            <person name="Huang L."/>
            <person name="Peng D.H."/>
            <person name="Luo Y.B."/>
            <person name="Zou S.Q."/>
            <person name="Chen S.P."/>
            <person name="Lan S."/>
            <person name="Tsai W.C."/>
            <person name="Van de Peer Y."/>
            <person name="Liu Z.J."/>
        </authorList>
    </citation>
    <scope>NUCLEOTIDE SEQUENCE [LARGE SCALE GENOMIC DNA]</scope>
    <source>
        <strain evidence="1">Lor288</strain>
    </source>
</reference>
<protein>
    <submittedName>
        <fullName evidence="1">Uncharacterized protein</fullName>
    </submittedName>
</protein>
<organism evidence="1 2">
    <name type="scientific">Platanthera guangdongensis</name>
    <dbReference type="NCBI Taxonomy" id="2320717"/>
    <lineage>
        <taxon>Eukaryota</taxon>
        <taxon>Viridiplantae</taxon>
        <taxon>Streptophyta</taxon>
        <taxon>Embryophyta</taxon>
        <taxon>Tracheophyta</taxon>
        <taxon>Spermatophyta</taxon>
        <taxon>Magnoliopsida</taxon>
        <taxon>Liliopsida</taxon>
        <taxon>Asparagales</taxon>
        <taxon>Orchidaceae</taxon>
        <taxon>Orchidoideae</taxon>
        <taxon>Orchideae</taxon>
        <taxon>Orchidinae</taxon>
        <taxon>Platanthera</taxon>
    </lineage>
</organism>
<dbReference type="Proteomes" id="UP001412067">
    <property type="component" value="Unassembled WGS sequence"/>
</dbReference>
<evidence type="ECO:0000313" key="2">
    <source>
        <dbReference type="Proteomes" id="UP001412067"/>
    </source>
</evidence>
<proteinExistence type="predicted"/>
<name>A0ABR2LJA4_9ASPA</name>
<keyword evidence="2" id="KW-1185">Reference proteome</keyword>
<accession>A0ABR2LJA4</accession>
<gene>
    <name evidence="1" type="ORF">KSP40_PGU018956</name>
</gene>